<dbReference type="GO" id="GO:0003950">
    <property type="term" value="F:NAD+ poly-ADP-ribosyltransferase activity"/>
    <property type="evidence" value="ECO:0007669"/>
    <property type="project" value="InterPro"/>
</dbReference>
<dbReference type="Pfam" id="PF12174">
    <property type="entry name" value="RST"/>
    <property type="match status" value="1"/>
</dbReference>
<dbReference type="GO" id="GO:0005634">
    <property type="term" value="C:nucleus"/>
    <property type="evidence" value="ECO:0007669"/>
    <property type="project" value="UniProtKB-SubCell"/>
</dbReference>
<dbReference type="PROSITE" id="PS51059">
    <property type="entry name" value="PARP_CATALYTIC"/>
    <property type="match status" value="1"/>
</dbReference>
<reference evidence="7 8" key="1">
    <citation type="submission" date="2018-09" db="EMBL/GenBank/DDBJ databases">
        <title>A high-quality reference genome of wild soybean provides a powerful tool to mine soybean genomes.</title>
        <authorList>
            <person name="Xie M."/>
            <person name="Chung C.Y.L."/>
            <person name="Li M.-W."/>
            <person name="Wong F.-L."/>
            <person name="Chan T.-F."/>
            <person name="Lam H.-M."/>
        </authorList>
    </citation>
    <scope>NUCLEOTIDE SEQUENCE [LARGE SCALE GENOMIC DNA]</scope>
    <source>
        <strain evidence="8">cv. W05</strain>
        <tissue evidence="7">Hypocotyl of etiolated seedlings</tissue>
    </source>
</reference>
<accession>A0A445L205</accession>
<evidence type="ECO:0000313" key="7">
    <source>
        <dbReference type="EMBL" id="RZC17143.1"/>
    </source>
</evidence>
<proteinExistence type="predicted"/>
<name>A0A445L205_GLYSO</name>
<dbReference type="SUPFAM" id="SSF56399">
    <property type="entry name" value="ADP-ribosylation"/>
    <property type="match status" value="1"/>
</dbReference>
<dbReference type="PANTHER" id="PTHR32263:SF23">
    <property type="entry name" value="INACTIVE POLY [ADP-RIBOSE] POLYMERASE SRO4"/>
    <property type="match status" value="1"/>
</dbReference>
<dbReference type="Proteomes" id="UP000289340">
    <property type="component" value="Chromosome 4"/>
</dbReference>
<evidence type="ECO:0000259" key="6">
    <source>
        <dbReference type="PROSITE" id="PS51879"/>
    </source>
</evidence>
<dbReference type="EMBL" id="QZWG01000004">
    <property type="protein sequence ID" value="RZC17143.1"/>
    <property type="molecule type" value="Genomic_DNA"/>
</dbReference>
<organism evidence="7 8">
    <name type="scientific">Glycine soja</name>
    <name type="common">Wild soybean</name>
    <dbReference type="NCBI Taxonomy" id="3848"/>
    <lineage>
        <taxon>Eukaryota</taxon>
        <taxon>Viridiplantae</taxon>
        <taxon>Streptophyta</taxon>
        <taxon>Embryophyta</taxon>
        <taxon>Tracheophyta</taxon>
        <taxon>Spermatophyta</taxon>
        <taxon>Magnoliopsida</taxon>
        <taxon>eudicotyledons</taxon>
        <taxon>Gunneridae</taxon>
        <taxon>Pentapetalae</taxon>
        <taxon>rosids</taxon>
        <taxon>fabids</taxon>
        <taxon>Fabales</taxon>
        <taxon>Fabaceae</taxon>
        <taxon>Papilionoideae</taxon>
        <taxon>50 kb inversion clade</taxon>
        <taxon>NPAAA clade</taxon>
        <taxon>indigoferoid/millettioid clade</taxon>
        <taxon>Phaseoleae</taxon>
        <taxon>Glycine</taxon>
        <taxon>Glycine subgen. Soja</taxon>
    </lineage>
</organism>
<comment type="subcellular location">
    <subcellularLocation>
        <location evidence="1">Nucleus</location>
    </subcellularLocation>
</comment>
<evidence type="ECO:0000256" key="4">
    <source>
        <dbReference type="ARBA" id="ARBA00023242"/>
    </source>
</evidence>
<dbReference type="Gramene" id="XM_028373452.1">
    <property type="protein sequence ID" value="XP_028229253.1"/>
    <property type="gene ID" value="LOC114409826"/>
</dbReference>
<dbReference type="InterPro" id="IPR022003">
    <property type="entry name" value="RST"/>
</dbReference>
<dbReference type="InterPro" id="IPR012317">
    <property type="entry name" value="Poly(ADP-ribose)pol_cat_dom"/>
</dbReference>
<protein>
    <submittedName>
        <fullName evidence="7">Putative inactive poly [ADP-ribose] polymerase SRO5 isoform C</fullName>
    </submittedName>
</protein>
<keyword evidence="3" id="KW-0346">Stress response</keyword>
<evidence type="ECO:0000256" key="1">
    <source>
        <dbReference type="ARBA" id="ARBA00004123"/>
    </source>
</evidence>
<dbReference type="PANTHER" id="PTHR32263">
    <property type="entry name" value="INACTIVE POLY [ADP-RIBOSE] POLYMERASE SRO4-RELATED"/>
    <property type="match status" value="1"/>
</dbReference>
<feature type="domain" description="PARP catalytic" evidence="5">
    <location>
        <begin position="31"/>
        <end position="246"/>
    </location>
</feature>
<dbReference type="SMR" id="A0A445L205"/>
<evidence type="ECO:0000256" key="3">
    <source>
        <dbReference type="ARBA" id="ARBA00023016"/>
    </source>
</evidence>
<keyword evidence="8" id="KW-1185">Reference proteome</keyword>
<feature type="domain" description="RST" evidence="6">
    <location>
        <begin position="242"/>
        <end position="313"/>
    </location>
</feature>
<dbReference type="Gene3D" id="3.90.228.10">
    <property type="match status" value="1"/>
</dbReference>
<dbReference type="InterPro" id="IPR044964">
    <property type="entry name" value="RCD1/SRO1-5"/>
</dbReference>
<gene>
    <name evidence="7" type="ORF">D0Y65_010125</name>
</gene>
<evidence type="ECO:0000313" key="8">
    <source>
        <dbReference type="Proteomes" id="UP000289340"/>
    </source>
</evidence>
<dbReference type="PROSITE" id="PS51879">
    <property type="entry name" value="RST"/>
    <property type="match status" value="1"/>
</dbReference>
<comment type="caution">
    <text evidence="7">The sequence shown here is derived from an EMBL/GenBank/DDBJ whole genome shotgun (WGS) entry which is preliminary data.</text>
</comment>
<keyword evidence="2" id="KW-0217">Developmental protein</keyword>
<keyword evidence="4" id="KW-0539">Nucleus</keyword>
<evidence type="ECO:0000256" key="2">
    <source>
        <dbReference type="ARBA" id="ARBA00022473"/>
    </source>
</evidence>
<evidence type="ECO:0000259" key="5">
    <source>
        <dbReference type="PROSITE" id="PS51059"/>
    </source>
</evidence>
<sequence>MELTFPHQDEDDSVVSDCESGVSGSGVVVAPPPPPPQQQQRGFFVRLGEGDVVHDLIKTRFIRGLGMLGPKTEVVSVRRNACSDVVSQARLHSFHAHARAVARLRGGGNHANVKYAWYRTNGEDDVNDIVSQGFGFAHGPKLVLSPDDAPLQSARGCGVGKDGVRHALLCRVILGRSEIVRDNTEHCYPSCEEYDSGVDSFSGPTKYIIWSNRMNTHVLPAYVVSFRVSSFKGMEKSEEEPLRPTSPWMPFPTLISALSKVLPPCDIALISKFYKDKKDKKILRHELIQRVREIAGDKLLVAAIKSYRDNKKPSFLQSRSKNGLATRIK</sequence>
<dbReference type="AlphaFoldDB" id="A0A445L205"/>